<evidence type="ECO:0000256" key="3">
    <source>
        <dbReference type="ARBA" id="ARBA00022692"/>
    </source>
</evidence>
<dbReference type="Pfam" id="PF01943">
    <property type="entry name" value="Polysacc_synt"/>
    <property type="match status" value="1"/>
</dbReference>
<feature type="transmembrane region" description="Helical" evidence="6">
    <location>
        <begin position="138"/>
        <end position="165"/>
    </location>
</feature>
<proteinExistence type="predicted"/>
<feature type="transmembrane region" description="Helical" evidence="6">
    <location>
        <begin position="213"/>
        <end position="234"/>
    </location>
</feature>
<dbReference type="OrthoDB" id="925916at2"/>
<gene>
    <name evidence="7" type="ordered locus">Halhy_3067</name>
</gene>
<dbReference type="EMBL" id="CP002691">
    <property type="protein sequence ID" value="AEE50930.1"/>
    <property type="molecule type" value="Genomic_DNA"/>
</dbReference>
<dbReference type="PANTHER" id="PTHR30250:SF11">
    <property type="entry name" value="O-ANTIGEN TRANSPORTER-RELATED"/>
    <property type="match status" value="1"/>
</dbReference>
<evidence type="ECO:0000256" key="4">
    <source>
        <dbReference type="ARBA" id="ARBA00022989"/>
    </source>
</evidence>
<dbReference type="HOGENOM" id="CLU_563698_0_0_10"/>
<comment type="subcellular location">
    <subcellularLocation>
        <location evidence="1">Cell membrane</location>
        <topology evidence="1">Multi-pass membrane protein</topology>
    </subcellularLocation>
</comment>
<feature type="transmembrane region" description="Helical" evidence="6">
    <location>
        <begin position="82"/>
        <end position="105"/>
    </location>
</feature>
<dbReference type="KEGG" id="hhy:Halhy_3067"/>
<keyword evidence="8" id="KW-1185">Reference proteome</keyword>
<dbReference type="InterPro" id="IPR050833">
    <property type="entry name" value="Poly_Biosynth_Transport"/>
</dbReference>
<dbReference type="Proteomes" id="UP000008461">
    <property type="component" value="Chromosome"/>
</dbReference>
<feature type="transmembrane region" description="Helical" evidence="6">
    <location>
        <begin position="177"/>
        <end position="201"/>
    </location>
</feature>
<name>F4KPJ2_HALH1</name>
<evidence type="ECO:0000313" key="8">
    <source>
        <dbReference type="Proteomes" id="UP000008461"/>
    </source>
</evidence>
<dbReference type="GO" id="GO:0005886">
    <property type="term" value="C:plasma membrane"/>
    <property type="evidence" value="ECO:0007669"/>
    <property type="project" value="UniProtKB-SubCell"/>
</dbReference>
<reference key="2">
    <citation type="submission" date="2011-04" db="EMBL/GenBank/DDBJ databases">
        <title>Complete sequence of chromosome of Haliscomenobacter hydrossis DSM 1100.</title>
        <authorList>
            <consortium name="US DOE Joint Genome Institute (JGI-PGF)"/>
            <person name="Lucas S."/>
            <person name="Han J."/>
            <person name="Lapidus A."/>
            <person name="Bruce D."/>
            <person name="Goodwin L."/>
            <person name="Pitluck S."/>
            <person name="Peters L."/>
            <person name="Kyrpides N."/>
            <person name="Mavromatis K."/>
            <person name="Ivanova N."/>
            <person name="Ovchinnikova G."/>
            <person name="Pagani I."/>
            <person name="Daligault H."/>
            <person name="Detter J.C."/>
            <person name="Han C."/>
            <person name="Land M."/>
            <person name="Hauser L."/>
            <person name="Markowitz V."/>
            <person name="Cheng J.-F."/>
            <person name="Hugenholtz P."/>
            <person name="Woyke T."/>
            <person name="Wu D."/>
            <person name="Verbarg S."/>
            <person name="Frueling A."/>
            <person name="Brambilla E."/>
            <person name="Klenk H.-P."/>
            <person name="Eisen J.A."/>
        </authorList>
    </citation>
    <scope>NUCLEOTIDE SEQUENCE</scope>
    <source>
        <strain>DSM 1100</strain>
    </source>
</reference>
<dbReference type="InterPro" id="IPR002797">
    <property type="entry name" value="Polysacc_synth"/>
</dbReference>
<feature type="transmembrane region" description="Helical" evidence="6">
    <location>
        <begin position="40"/>
        <end position="61"/>
    </location>
</feature>
<dbReference type="AlphaFoldDB" id="F4KPJ2"/>
<feature type="transmembrane region" description="Helical" evidence="6">
    <location>
        <begin position="335"/>
        <end position="355"/>
    </location>
</feature>
<keyword evidence="4 6" id="KW-1133">Transmembrane helix</keyword>
<sequence length="482" mass="54152">MKREFLANLLFLLFINLVIKPTYLFGVERVVQNVVTENLYGIYFSILNLTLILNIITDFGIQNYNTRYIAQHPHLLPKYFSAFLLTKGVLSLVYALVLLLVGLITGYLWEYPGILLGMTLCQVLNSMVMYLRSNIAGLGLYWIDSLVSVIDRLVVILFLGIPLWIGYYEERNFDIQWFVNVQLLGYAVGAIVSFAIVRYHAGPIVFRFNRLRILAIVKAGLPFTLTFILMSMYTRVDAPLMERMLVDGREQTNIYASAFRLLEASNVIGYLFASLLMPMYARLLKVGGDVKPLAHLGLQIIWSGAISLVVCTIVFRENIMTSLYTNGSIYSANILGWVIVSFIPVSGVYIFSTLLVAQGSLRELNRVYVWGVLLNLGLNLWLIPLHKALGAAEANCITQILIFAAQLYLCNKLMGVGITWIQAMKFVAMAILSVGVASLSWFYLMPTLNLWAFLVALAGCGIIAFVVRLINIREVLGLLKTF</sequence>
<feature type="transmembrane region" description="Helical" evidence="6">
    <location>
        <begin position="423"/>
        <end position="444"/>
    </location>
</feature>
<feature type="transmembrane region" description="Helical" evidence="6">
    <location>
        <begin position="293"/>
        <end position="315"/>
    </location>
</feature>
<reference evidence="7 8" key="1">
    <citation type="journal article" date="2011" name="Stand. Genomic Sci.">
        <title>Complete genome sequence of Haliscomenobacter hydrossis type strain (O).</title>
        <authorList>
            <consortium name="US DOE Joint Genome Institute (JGI-PGF)"/>
            <person name="Daligault H."/>
            <person name="Lapidus A."/>
            <person name="Zeytun A."/>
            <person name="Nolan M."/>
            <person name="Lucas S."/>
            <person name="Del Rio T.G."/>
            <person name="Tice H."/>
            <person name="Cheng J.F."/>
            <person name="Tapia R."/>
            <person name="Han C."/>
            <person name="Goodwin L."/>
            <person name="Pitluck S."/>
            <person name="Liolios K."/>
            <person name="Pagani I."/>
            <person name="Ivanova N."/>
            <person name="Huntemann M."/>
            <person name="Mavromatis K."/>
            <person name="Mikhailova N."/>
            <person name="Pati A."/>
            <person name="Chen A."/>
            <person name="Palaniappan K."/>
            <person name="Land M."/>
            <person name="Hauser L."/>
            <person name="Brambilla E.M."/>
            <person name="Rohde M."/>
            <person name="Verbarg S."/>
            <person name="Goker M."/>
            <person name="Bristow J."/>
            <person name="Eisen J.A."/>
            <person name="Markowitz V."/>
            <person name="Hugenholtz P."/>
            <person name="Kyrpides N.C."/>
            <person name="Klenk H.P."/>
            <person name="Woyke T."/>
        </authorList>
    </citation>
    <scope>NUCLEOTIDE SEQUENCE [LARGE SCALE GENOMIC DNA]</scope>
    <source>
        <strain evidence="8">ATCC 27775 / DSM 1100 / LMG 10767 / O</strain>
    </source>
</reference>
<evidence type="ECO:0000256" key="1">
    <source>
        <dbReference type="ARBA" id="ARBA00004651"/>
    </source>
</evidence>
<evidence type="ECO:0000256" key="2">
    <source>
        <dbReference type="ARBA" id="ARBA00022475"/>
    </source>
</evidence>
<feature type="transmembrane region" description="Helical" evidence="6">
    <location>
        <begin position="450"/>
        <end position="470"/>
    </location>
</feature>
<organism evidence="7 8">
    <name type="scientific">Haliscomenobacter hydrossis (strain ATCC 27775 / DSM 1100 / LMG 10767 / O)</name>
    <dbReference type="NCBI Taxonomy" id="760192"/>
    <lineage>
        <taxon>Bacteria</taxon>
        <taxon>Pseudomonadati</taxon>
        <taxon>Bacteroidota</taxon>
        <taxon>Saprospiria</taxon>
        <taxon>Saprospirales</taxon>
        <taxon>Haliscomenobacteraceae</taxon>
        <taxon>Haliscomenobacter</taxon>
    </lineage>
</organism>
<feature type="transmembrane region" description="Helical" evidence="6">
    <location>
        <begin position="111"/>
        <end position="131"/>
    </location>
</feature>
<dbReference type="STRING" id="760192.Halhy_3067"/>
<dbReference type="PANTHER" id="PTHR30250">
    <property type="entry name" value="PST FAMILY PREDICTED COLANIC ACID TRANSPORTER"/>
    <property type="match status" value="1"/>
</dbReference>
<dbReference type="RefSeq" id="WP_013765473.1">
    <property type="nucleotide sequence ID" value="NC_015510.1"/>
</dbReference>
<protein>
    <submittedName>
        <fullName evidence="7">Polysaccharide biosynthesis protein</fullName>
    </submittedName>
</protein>
<evidence type="ECO:0000256" key="6">
    <source>
        <dbReference type="SAM" id="Phobius"/>
    </source>
</evidence>
<keyword evidence="2" id="KW-1003">Cell membrane</keyword>
<feature type="transmembrane region" description="Helical" evidence="6">
    <location>
        <begin position="389"/>
        <end position="411"/>
    </location>
</feature>
<accession>F4KPJ2</accession>
<evidence type="ECO:0000313" key="7">
    <source>
        <dbReference type="EMBL" id="AEE50930.1"/>
    </source>
</evidence>
<keyword evidence="5 6" id="KW-0472">Membrane</keyword>
<keyword evidence="3 6" id="KW-0812">Transmembrane</keyword>
<dbReference type="eggNOG" id="COG2244">
    <property type="taxonomic scope" value="Bacteria"/>
</dbReference>
<feature type="transmembrane region" description="Helical" evidence="6">
    <location>
        <begin position="254"/>
        <end position="281"/>
    </location>
</feature>
<feature type="transmembrane region" description="Helical" evidence="6">
    <location>
        <begin position="367"/>
        <end position="383"/>
    </location>
</feature>
<evidence type="ECO:0000256" key="5">
    <source>
        <dbReference type="ARBA" id="ARBA00023136"/>
    </source>
</evidence>